<organism evidence="1">
    <name type="scientific">marine metagenome</name>
    <dbReference type="NCBI Taxonomy" id="408172"/>
    <lineage>
        <taxon>unclassified sequences</taxon>
        <taxon>metagenomes</taxon>
        <taxon>ecological metagenomes</taxon>
    </lineage>
</organism>
<name>A0A382LIB5_9ZZZZ</name>
<dbReference type="EMBL" id="UINC01086298">
    <property type="protein sequence ID" value="SVC34631.1"/>
    <property type="molecule type" value="Genomic_DNA"/>
</dbReference>
<gene>
    <name evidence="1" type="ORF">METZ01_LOCUS287485</name>
</gene>
<feature type="non-terminal residue" evidence="1">
    <location>
        <position position="327"/>
    </location>
</feature>
<reference evidence="1" key="1">
    <citation type="submission" date="2018-05" db="EMBL/GenBank/DDBJ databases">
        <authorList>
            <person name="Lanie J.A."/>
            <person name="Ng W.-L."/>
            <person name="Kazmierczak K.M."/>
            <person name="Andrzejewski T.M."/>
            <person name="Davidsen T.M."/>
            <person name="Wayne K.J."/>
            <person name="Tettelin H."/>
            <person name="Glass J.I."/>
            <person name="Rusch D."/>
            <person name="Podicherti R."/>
            <person name="Tsui H.-C.T."/>
            <person name="Winkler M.E."/>
        </authorList>
    </citation>
    <scope>NUCLEOTIDE SEQUENCE</scope>
</reference>
<dbReference type="NCBIfam" id="TIGR04371">
    <property type="entry name" value="methyltran_NanM"/>
    <property type="match status" value="1"/>
</dbReference>
<evidence type="ECO:0008006" key="2">
    <source>
        <dbReference type="Google" id="ProtNLM"/>
    </source>
</evidence>
<evidence type="ECO:0000313" key="1">
    <source>
        <dbReference type="EMBL" id="SVC34631.1"/>
    </source>
</evidence>
<accession>A0A382LIB5</accession>
<dbReference type="AlphaFoldDB" id="A0A382LIB5"/>
<protein>
    <recommendedName>
        <fullName evidence="2">Sugar O-methyltransferase</fullName>
    </recommendedName>
</protein>
<proteinExistence type="predicted"/>
<dbReference type="InterPro" id="IPR030807">
    <property type="entry name" value="Methyltran_NanM"/>
</dbReference>
<sequence length="327" mass="38118">MMENKLLDALISDQKSAADIYKPASYWRKKSISATREIRKNGLENFRSSTDVNTAATAYGDNTVVDARRIVETASIQNKLGLAILNHTPLKRLFDFQVDITRNFLKSILALEKNKLEMSNPERLAELTQNYKIENSINFGCDRISAFKNKEYSTYYLQILDLLDLMERNSTLKGLHSFLEVGPGFGANIHLIEQNFPELRKFIVIDIVPNIWIVTEYLRNLYGESVKDYLAIKEMKEIEFKDDTSLEIFILPPWQIEKISSSIDCFWNSNSFVEMSPRIVKNYAEKLKKNRTEKTRYNFTSYDRFDLKTTFHPELIIDYFSDVTFNK</sequence>